<dbReference type="EMBL" id="CP012029">
    <property type="protein sequence ID" value="ALO27318.1"/>
    <property type="molecule type" value="Genomic_DNA"/>
</dbReference>
<sequence length="41" mass="5009">MIWKCSGHSDRIPKYFRKNIRQNSKIKMVFVLSRLLEQLDE</sequence>
<organism evidence="1">
    <name type="scientific">Leptospira borgpetersenii serovar Ballum</name>
    <dbReference type="NCBI Taxonomy" id="280505"/>
    <lineage>
        <taxon>Bacteria</taxon>
        <taxon>Pseudomonadati</taxon>
        <taxon>Spirochaetota</taxon>
        <taxon>Spirochaetia</taxon>
        <taxon>Leptospirales</taxon>
        <taxon>Leptospiraceae</taxon>
        <taxon>Leptospira</taxon>
    </lineage>
</organism>
<dbReference type="PATRIC" id="fig|280505.15.peg.3038"/>
<evidence type="ECO:0000313" key="1">
    <source>
        <dbReference type="EMBL" id="ALO27318.1"/>
    </source>
</evidence>
<dbReference type="AlphaFoldDB" id="A0A0S2IUI7"/>
<proteinExistence type="predicted"/>
<gene>
    <name evidence="1" type="ORF">LBBP_03113</name>
</gene>
<reference evidence="1 2" key="1">
    <citation type="journal article" date="2015" name="PLoS Negl. Trop. Dis.">
        <title>Distribution of Plasmids in Distinct Leptospira Pathogenic Species.</title>
        <authorList>
            <person name="Wang Y."/>
            <person name="Zhuang X."/>
            <person name="Zhong Y."/>
            <person name="Zhang C."/>
            <person name="Zhang Y."/>
            <person name="Zeng L."/>
            <person name="Zhu Y."/>
            <person name="He P."/>
            <person name="Dong K."/>
            <person name="Pal U."/>
            <person name="Guo X."/>
            <person name="Qin J."/>
        </authorList>
    </citation>
    <scope>NUCLEOTIDE SEQUENCE [LARGE SCALE GENOMIC DNA]</scope>
    <source>
        <strain evidence="1 2">56604</strain>
    </source>
</reference>
<name>A0A0S2IUI7_LEPBO</name>
<evidence type="ECO:0000313" key="2">
    <source>
        <dbReference type="Proteomes" id="UP000058857"/>
    </source>
</evidence>
<accession>A0A0S2IUI7</accession>
<dbReference type="Proteomes" id="UP000058857">
    <property type="component" value="Chromosome 1"/>
</dbReference>
<protein>
    <submittedName>
        <fullName evidence="1">Uncharacterized protein</fullName>
    </submittedName>
</protein>